<dbReference type="InterPro" id="IPR036305">
    <property type="entry name" value="RGS_sf"/>
</dbReference>
<evidence type="ECO:0000313" key="3">
    <source>
        <dbReference type="EMBL" id="OJJ84626.1"/>
    </source>
</evidence>
<sequence>MNSSFYHIRPKLDDLLDDKAPYPYTLSALIAFLSKSHCLEILEFILEARRYRGSFQRVGDHNSRRTLHLQWQRILQMYIVSGAQREINISDDIRDDLVATESKTTKKEDYPPDPALLDTALREMRDLLHDSLLLPFLRSCVNQEREQPRPLSTSFLHHDTESIEEKEHAHSDIFPFTGGKTSTSTKSRSQSPIPSNTGAGTDKGDISHTSSIIFTDDGNHSRSTPPFGLSRYPSKPGSVSSGAIQSTSDGSGSKELDLGKTKSTPSRRSEGDRHYQEQKKRWRFHLKGGILRHLRSSSR</sequence>
<dbReference type="Proteomes" id="UP000184300">
    <property type="component" value="Unassembled WGS sequence"/>
</dbReference>
<feature type="compositionally biased region" description="Polar residues" evidence="1">
    <location>
        <begin position="237"/>
        <end position="251"/>
    </location>
</feature>
<feature type="compositionally biased region" description="Low complexity" evidence="1">
    <location>
        <begin position="177"/>
        <end position="189"/>
    </location>
</feature>
<dbReference type="VEuPathDB" id="FungiDB:ASPGLDRAFT_46515"/>
<dbReference type="AlphaFoldDB" id="A0A1L9VL32"/>
<dbReference type="SUPFAM" id="SSF48097">
    <property type="entry name" value="Regulator of G-protein signaling, RGS"/>
    <property type="match status" value="1"/>
</dbReference>
<proteinExistence type="predicted"/>
<organism evidence="3 4">
    <name type="scientific">Aspergillus glaucus CBS 516.65</name>
    <dbReference type="NCBI Taxonomy" id="1160497"/>
    <lineage>
        <taxon>Eukaryota</taxon>
        <taxon>Fungi</taxon>
        <taxon>Dikarya</taxon>
        <taxon>Ascomycota</taxon>
        <taxon>Pezizomycotina</taxon>
        <taxon>Eurotiomycetes</taxon>
        <taxon>Eurotiomycetidae</taxon>
        <taxon>Eurotiales</taxon>
        <taxon>Aspergillaceae</taxon>
        <taxon>Aspergillus</taxon>
        <taxon>Aspergillus subgen. Aspergillus</taxon>
    </lineage>
</organism>
<evidence type="ECO:0000259" key="2">
    <source>
        <dbReference type="PROSITE" id="PS50132"/>
    </source>
</evidence>
<feature type="domain" description="RGS" evidence="2">
    <location>
        <begin position="32"/>
        <end position="139"/>
    </location>
</feature>
<dbReference type="InterPro" id="IPR016137">
    <property type="entry name" value="RGS"/>
</dbReference>
<dbReference type="GeneID" id="34462721"/>
<keyword evidence="4" id="KW-1185">Reference proteome</keyword>
<reference evidence="4" key="1">
    <citation type="journal article" date="2017" name="Genome Biol.">
        <title>Comparative genomics reveals high biological diversity and specific adaptations in the industrially and medically important fungal genus Aspergillus.</title>
        <authorList>
            <person name="de Vries R.P."/>
            <person name="Riley R."/>
            <person name="Wiebenga A."/>
            <person name="Aguilar-Osorio G."/>
            <person name="Amillis S."/>
            <person name="Uchima C.A."/>
            <person name="Anderluh G."/>
            <person name="Asadollahi M."/>
            <person name="Askin M."/>
            <person name="Barry K."/>
            <person name="Battaglia E."/>
            <person name="Bayram O."/>
            <person name="Benocci T."/>
            <person name="Braus-Stromeyer S.A."/>
            <person name="Caldana C."/>
            <person name="Canovas D."/>
            <person name="Cerqueira G.C."/>
            <person name="Chen F."/>
            <person name="Chen W."/>
            <person name="Choi C."/>
            <person name="Clum A."/>
            <person name="Dos Santos R.A."/>
            <person name="Damasio A.R."/>
            <person name="Diallinas G."/>
            <person name="Emri T."/>
            <person name="Fekete E."/>
            <person name="Flipphi M."/>
            <person name="Freyberg S."/>
            <person name="Gallo A."/>
            <person name="Gournas C."/>
            <person name="Habgood R."/>
            <person name="Hainaut M."/>
            <person name="Harispe M.L."/>
            <person name="Henrissat B."/>
            <person name="Hilden K.S."/>
            <person name="Hope R."/>
            <person name="Hossain A."/>
            <person name="Karabika E."/>
            <person name="Karaffa L."/>
            <person name="Karanyi Z."/>
            <person name="Krasevec N."/>
            <person name="Kuo A."/>
            <person name="Kusch H."/>
            <person name="LaButti K."/>
            <person name="Lagendijk E.L."/>
            <person name="Lapidus A."/>
            <person name="Levasseur A."/>
            <person name="Lindquist E."/>
            <person name="Lipzen A."/>
            <person name="Logrieco A.F."/>
            <person name="MacCabe A."/>
            <person name="Maekelae M.R."/>
            <person name="Malavazi I."/>
            <person name="Melin P."/>
            <person name="Meyer V."/>
            <person name="Mielnichuk N."/>
            <person name="Miskei M."/>
            <person name="Molnar A.P."/>
            <person name="Mule G."/>
            <person name="Ngan C.Y."/>
            <person name="Orejas M."/>
            <person name="Orosz E."/>
            <person name="Ouedraogo J.P."/>
            <person name="Overkamp K.M."/>
            <person name="Park H.-S."/>
            <person name="Perrone G."/>
            <person name="Piumi F."/>
            <person name="Punt P.J."/>
            <person name="Ram A.F."/>
            <person name="Ramon A."/>
            <person name="Rauscher S."/>
            <person name="Record E."/>
            <person name="Riano-Pachon D.M."/>
            <person name="Robert V."/>
            <person name="Roehrig J."/>
            <person name="Ruller R."/>
            <person name="Salamov A."/>
            <person name="Salih N.S."/>
            <person name="Samson R.A."/>
            <person name="Sandor E."/>
            <person name="Sanguinetti M."/>
            <person name="Schuetze T."/>
            <person name="Sepcic K."/>
            <person name="Shelest E."/>
            <person name="Sherlock G."/>
            <person name="Sophianopoulou V."/>
            <person name="Squina F.M."/>
            <person name="Sun H."/>
            <person name="Susca A."/>
            <person name="Todd R.B."/>
            <person name="Tsang A."/>
            <person name="Unkles S.E."/>
            <person name="van de Wiele N."/>
            <person name="van Rossen-Uffink D."/>
            <person name="Oliveira J.V."/>
            <person name="Vesth T.C."/>
            <person name="Visser J."/>
            <person name="Yu J.-H."/>
            <person name="Zhou M."/>
            <person name="Andersen M.R."/>
            <person name="Archer D.B."/>
            <person name="Baker S.E."/>
            <person name="Benoit I."/>
            <person name="Brakhage A.A."/>
            <person name="Braus G.H."/>
            <person name="Fischer R."/>
            <person name="Frisvad J.C."/>
            <person name="Goldman G.H."/>
            <person name="Houbraken J."/>
            <person name="Oakley B."/>
            <person name="Pocsi I."/>
            <person name="Scazzocchio C."/>
            <person name="Seiboth B."/>
            <person name="vanKuyk P.A."/>
            <person name="Wortman J."/>
            <person name="Dyer P.S."/>
            <person name="Grigoriev I.V."/>
        </authorList>
    </citation>
    <scope>NUCLEOTIDE SEQUENCE [LARGE SCALE GENOMIC DNA]</scope>
    <source>
        <strain evidence="4">CBS 516.65</strain>
    </source>
</reference>
<gene>
    <name evidence="3" type="ORF">ASPGLDRAFT_46515</name>
</gene>
<feature type="compositionally biased region" description="Basic and acidic residues" evidence="1">
    <location>
        <begin position="160"/>
        <end position="171"/>
    </location>
</feature>
<dbReference type="EMBL" id="KV878896">
    <property type="protein sequence ID" value="OJJ84626.1"/>
    <property type="molecule type" value="Genomic_DNA"/>
</dbReference>
<dbReference type="OrthoDB" id="10266999at2759"/>
<name>A0A1L9VL32_ASPGL</name>
<dbReference type="InterPro" id="IPR044926">
    <property type="entry name" value="RGS_subdomain_2"/>
</dbReference>
<dbReference type="PROSITE" id="PS50132">
    <property type="entry name" value="RGS"/>
    <property type="match status" value="1"/>
</dbReference>
<feature type="compositionally biased region" description="Polar residues" evidence="1">
    <location>
        <begin position="190"/>
        <end position="199"/>
    </location>
</feature>
<feature type="compositionally biased region" description="Basic and acidic residues" evidence="1">
    <location>
        <begin position="267"/>
        <end position="279"/>
    </location>
</feature>
<dbReference type="PANTHER" id="PTHR10845:SF267">
    <property type="entry name" value="REGULATOR OF G PROTEIN SIGNALING DOMAIN PROTEIN (AFU_ORTHOLOGUE AFUA_6G06860)"/>
    <property type="match status" value="1"/>
</dbReference>
<dbReference type="CDD" id="cd07440">
    <property type="entry name" value="RGS"/>
    <property type="match status" value="1"/>
</dbReference>
<evidence type="ECO:0000256" key="1">
    <source>
        <dbReference type="SAM" id="MobiDB-lite"/>
    </source>
</evidence>
<feature type="region of interest" description="Disordered" evidence="1">
    <location>
        <begin position="160"/>
        <end position="281"/>
    </location>
</feature>
<dbReference type="Pfam" id="PF00615">
    <property type="entry name" value="RGS"/>
    <property type="match status" value="1"/>
</dbReference>
<dbReference type="PANTHER" id="PTHR10845">
    <property type="entry name" value="REGULATOR OF G PROTEIN SIGNALING"/>
    <property type="match status" value="1"/>
</dbReference>
<evidence type="ECO:0000313" key="4">
    <source>
        <dbReference type="Proteomes" id="UP000184300"/>
    </source>
</evidence>
<dbReference type="SMART" id="SM00315">
    <property type="entry name" value="RGS"/>
    <property type="match status" value="1"/>
</dbReference>
<protein>
    <recommendedName>
        <fullName evidence="2">RGS domain-containing protein</fullName>
    </recommendedName>
</protein>
<dbReference type="RefSeq" id="XP_022401324.1">
    <property type="nucleotide sequence ID" value="XM_022546460.1"/>
</dbReference>
<dbReference type="Gene3D" id="1.10.167.10">
    <property type="entry name" value="Regulator of G-protein Signalling 4, domain 2"/>
    <property type="match status" value="1"/>
</dbReference>
<accession>A0A1L9VL32</accession>